<accession>A0ABM9AYQ2</accession>
<name>A0ABM9AYQ2_9BACT</name>
<sequence length="213" mass="23296">MIFISRHLSDSSPLRAWVASQGDTIDDRSLLTFAPVAFTPPGDAHWWFFYSPRAVQYAGAIPPTVRTAAIGGTTAASLYRHAGRVDFCGTGEPRAVAEEFLAVAEGQRVFFPRARQSRRSVQMLLADRVTVLDAICYDNQPVPPTAAIVADTYIFTSPLNVAAYLDHWELPAGARVMALGPSTGSELVRRGVPCSWPVLPTDEELVKMLRHVV</sequence>
<feature type="domain" description="Tetrapyrrole biosynthesis uroporphyrinogen III synthase" evidence="1">
    <location>
        <begin position="43"/>
        <end position="206"/>
    </location>
</feature>
<dbReference type="RefSeq" id="WP_238750062.1">
    <property type="nucleotide sequence ID" value="NZ_CAKLPZ010000001.1"/>
</dbReference>
<dbReference type="SUPFAM" id="SSF69618">
    <property type="entry name" value="HemD-like"/>
    <property type="match status" value="1"/>
</dbReference>
<reference evidence="2" key="1">
    <citation type="submission" date="2021-12" db="EMBL/GenBank/DDBJ databases">
        <authorList>
            <person name="Rodrigo-Torres L."/>
            <person name="Arahal R. D."/>
            <person name="Lucena T."/>
        </authorList>
    </citation>
    <scope>NUCLEOTIDE SEQUENCE</scope>
    <source>
        <strain evidence="2">CECT 8419</strain>
    </source>
</reference>
<dbReference type="Gene3D" id="3.40.50.10090">
    <property type="match status" value="2"/>
</dbReference>
<evidence type="ECO:0000313" key="3">
    <source>
        <dbReference type="Proteomes" id="UP000837803"/>
    </source>
</evidence>
<dbReference type="InterPro" id="IPR036108">
    <property type="entry name" value="4pyrrol_syn_uPrphyn_synt_sf"/>
</dbReference>
<organism evidence="2 3">
    <name type="scientific">Neolewinella maritima</name>
    <dbReference type="NCBI Taxonomy" id="1383882"/>
    <lineage>
        <taxon>Bacteria</taxon>
        <taxon>Pseudomonadati</taxon>
        <taxon>Bacteroidota</taxon>
        <taxon>Saprospiria</taxon>
        <taxon>Saprospirales</taxon>
        <taxon>Lewinellaceae</taxon>
        <taxon>Neolewinella</taxon>
    </lineage>
</organism>
<evidence type="ECO:0000259" key="1">
    <source>
        <dbReference type="Pfam" id="PF02602"/>
    </source>
</evidence>
<dbReference type="Proteomes" id="UP000837803">
    <property type="component" value="Unassembled WGS sequence"/>
</dbReference>
<proteinExistence type="predicted"/>
<protein>
    <recommendedName>
        <fullName evidence="1">Tetrapyrrole biosynthesis uroporphyrinogen III synthase domain-containing protein</fullName>
    </recommendedName>
</protein>
<dbReference type="EMBL" id="CAKLPZ010000001">
    <property type="protein sequence ID" value="CAH0999891.1"/>
    <property type="molecule type" value="Genomic_DNA"/>
</dbReference>
<dbReference type="Pfam" id="PF02602">
    <property type="entry name" value="HEM4"/>
    <property type="match status" value="1"/>
</dbReference>
<evidence type="ECO:0000313" key="2">
    <source>
        <dbReference type="EMBL" id="CAH0999891.1"/>
    </source>
</evidence>
<comment type="caution">
    <text evidence="2">The sequence shown here is derived from an EMBL/GenBank/DDBJ whole genome shotgun (WGS) entry which is preliminary data.</text>
</comment>
<dbReference type="InterPro" id="IPR003754">
    <property type="entry name" value="4pyrrol_synth_uPrphyn_synth"/>
</dbReference>
<gene>
    <name evidence="2" type="ORF">LEM8419_01153</name>
</gene>
<keyword evidence="3" id="KW-1185">Reference proteome</keyword>